<comment type="cofactor">
    <cofactor evidence="1">
        <name>Mg(2+)</name>
        <dbReference type="ChEBI" id="CHEBI:18420"/>
    </cofactor>
</comment>
<evidence type="ECO:0000256" key="3">
    <source>
        <dbReference type="ARBA" id="ARBA00022842"/>
    </source>
</evidence>
<accession>A0ABX6C076</accession>
<dbReference type="Proteomes" id="UP000326331">
    <property type="component" value="Chromosome"/>
</dbReference>
<keyword evidence="7" id="KW-1185">Reference proteome</keyword>
<evidence type="ECO:0000256" key="2">
    <source>
        <dbReference type="ARBA" id="ARBA00022723"/>
    </source>
</evidence>
<proteinExistence type="predicted"/>
<dbReference type="PANTHER" id="PTHR32308:SF0">
    <property type="entry name" value="HPCH_HPAI ALDOLASE_CITRATE LYASE DOMAIN-CONTAINING PROTEIN"/>
    <property type="match status" value="1"/>
</dbReference>
<dbReference type="Gene3D" id="3.20.20.60">
    <property type="entry name" value="Phosphoenolpyruvate-binding domains"/>
    <property type="match status" value="1"/>
</dbReference>
<feature type="domain" description="HpcH/HpaI aldolase/citrate lyase" evidence="5">
    <location>
        <begin position="78"/>
        <end position="256"/>
    </location>
</feature>
<gene>
    <name evidence="6" type="ORF">Tbon_05000</name>
</gene>
<evidence type="ECO:0000313" key="7">
    <source>
        <dbReference type="Proteomes" id="UP000326331"/>
    </source>
</evidence>
<evidence type="ECO:0000256" key="1">
    <source>
        <dbReference type="ARBA" id="ARBA00001946"/>
    </source>
</evidence>
<protein>
    <recommendedName>
        <fullName evidence="5">HpcH/HpaI aldolase/citrate lyase domain-containing protein</fullName>
    </recommendedName>
</protein>
<dbReference type="InterPro" id="IPR015813">
    <property type="entry name" value="Pyrv/PenolPyrv_kinase-like_dom"/>
</dbReference>
<evidence type="ECO:0000259" key="5">
    <source>
        <dbReference type="Pfam" id="PF03328"/>
    </source>
</evidence>
<evidence type="ECO:0000313" key="6">
    <source>
        <dbReference type="EMBL" id="QFG02675.1"/>
    </source>
</evidence>
<evidence type="ECO:0000256" key="4">
    <source>
        <dbReference type="SAM" id="MobiDB-lite"/>
    </source>
</evidence>
<name>A0ABX6C076_9CHLR</name>
<dbReference type="InterPro" id="IPR040442">
    <property type="entry name" value="Pyrv_kinase-like_dom_sf"/>
</dbReference>
<dbReference type="PANTHER" id="PTHR32308">
    <property type="entry name" value="LYASE BETA SUBUNIT, PUTATIVE (AFU_ORTHOLOGUE AFUA_4G13030)-RELATED"/>
    <property type="match status" value="1"/>
</dbReference>
<sequence length="334" mass="35204">MDAIPDGYALGAADLPVDCGGDVPAYARPPAGDHGAGAGPPPGGTGAAAYHRRRVYWGRSRPVIRLRSIVQVGSGGLDAAQDAIGSQADAILLSVADARVPLAEARQQVTAVLAAAGQGEKAALVVVNHPKTRLLRDDLDAILSPLVRGVLIPHAVEPQDVRDTAVYLREFELRRGIEPGDTKVFPVIDTARGLLHAEQIAMAAPRVGGLVFHAARFARDIGARPEQRGDRLAYARGKVVAVCRGLGISPLVTSDVLELTYLAEQGFAGAILPDVRYVPTANAAFAPGRLVKDRANAAVEAYEAARAEGAWVARFEDEVIDAEAARKLRHLIGE</sequence>
<reference evidence="6 7" key="2">
    <citation type="submission" date="2019-10" db="EMBL/GenBank/DDBJ databases">
        <title>Thermopilla bonchosmolovskayae gen. nov., sp. nov., a moderately thermophilic Chloroflexi bacterium from a Chukotka hot spring (Arctic, Russia), representing a novel classis Thermopillaia, which include previously uncultivated lineage OLB14.</title>
        <authorList>
            <person name="Kochetkova T.V."/>
            <person name="Zayulina K.S."/>
            <person name="Zhigarkov V.S."/>
            <person name="Minaev N.V."/>
            <person name="Novikov A."/>
            <person name="Toshchakov S.V."/>
            <person name="Elcheninov A.G."/>
            <person name="Kublanov I.V."/>
        </authorList>
    </citation>
    <scope>NUCLEOTIDE SEQUENCE [LARGE SCALE GENOMIC DNA]</scope>
    <source>
        <strain evidence="6 7">3753O</strain>
    </source>
</reference>
<feature type="region of interest" description="Disordered" evidence="4">
    <location>
        <begin position="24"/>
        <end position="46"/>
    </location>
</feature>
<keyword evidence="3" id="KW-0460">Magnesium</keyword>
<dbReference type="EMBL" id="CP042829">
    <property type="protein sequence ID" value="QFG02675.1"/>
    <property type="molecule type" value="Genomic_DNA"/>
</dbReference>
<organism evidence="6 7">
    <name type="scientific">Tepidiforma bonchosmolovskayae</name>
    <dbReference type="NCBI Taxonomy" id="2601677"/>
    <lineage>
        <taxon>Bacteria</taxon>
        <taxon>Bacillati</taxon>
        <taxon>Chloroflexota</taxon>
        <taxon>Tepidiformia</taxon>
        <taxon>Tepidiformales</taxon>
        <taxon>Tepidiformaceae</taxon>
        <taxon>Tepidiforma</taxon>
    </lineage>
</organism>
<dbReference type="Pfam" id="PF03328">
    <property type="entry name" value="HpcH_HpaI"/>
    <property type="match status" value="1"/>
</dbReference>
<reference evidence="6 7" key="1">
    <citation type="submission" date="2019-08" db="EMBL/GenBank/DDBJ databases">
        <authorList>
            <person name="Toschakov S.V."/>
        </authorList>
    </citation>
    <scope>NUCLEOTIDE SEQUENCE [LARGE SCALE GENOMIC DNA]</scope>
    <source>
        <strain evidence="6 7">3753O</strain>
    </source>
</reference>
<dbReference type="SUPFAM" id="SSF51621">
    <property type="entry name" value="Phosphoenolpyruvate/pyruvate domain"/>
    <property type="match status" value="1"/>
</dbReference>
<keyword evidence="2" id="KW-0479">Metal-binding</keyword>
<dbReference type="InterPro" id="IPR005000">
    <property type="entry name" value="Aldolase/citrate-lyase_domain"/>
</dbReference>